<dbReference type="Proteomes" id="UP001233999">
    <property type="component" value="Unassembled WGS sequence"/>
</dbReference>
<evidence type="ECO:0000313" key="2">
    <source>
        <dbReference type="Proteomes" id="UP001233999"/>
    </source>
</evidence>
<proteinExistence type="predicted"/>
<reference evidence="1" key="2">
    <citation type="submission" date="2023-05" db="EMBL/GenBank/DDBJ databases">
        <authorList>
            <person name="Fouks B."/>
        </authorList>
    </citation>
    <scope>NUCLEOTIDE SEQUENCE</scope>
    <source>
        <strain evidence="1">Stay&amp;Tobe</strain>
        <tissue evidence="1">Testes</tissue>
    </source>
</reference>
<accession>A0AAD7Z4Q5</accession>
<reference evidence="1" key="1">
    <citation type="journal article" date="2023" name="IScience">
        <title>Live-bearing cockroach genome reveals convergent evolutionary mechanisms linked to viviparity in insects and beyond.</title>
        <authorList>
            <person name="Fouks B."/>
            <person name="Harrison M.C."/>
            <person name="Mikhailova A.A."/>
            <person name="Marchal E."/>
            <person name="English S."/>
            <person name="Carruthers M."/>
            <person name="Jennings E.C."/>
            <person name="Chiamaka E.L."/>
            <person name="Frigard R.A."/>
            <person name="Pippel M."/>
            <person name="Attardo G.M."/>
            <person name="Benoit J.B."/>
            <person name="Bornberg-Bauer E."/>
            <person name="Tobe S.S."/>
        </authorList>
    </citation>
    <scope>NUCLEOTIDE SEQUENCE</scope>
    <source>
        <strain evidence="1">Stay&amp;Tobe</strain>
    </source>
</reference>
<name>A0AAD7Z4Q5_DIPPU</name>
<feature type="non-terminal residue" evidence="1">
    <location>
        <position position="1"/>
    </location>
</feature>
<evidence type="ECO:0000313" key="1">
    <source>
        <dbReference type="EMBL" id="KAJ9573660.1"/>
    </source>
</evidence>
<keyword evidence="2" id="KW-1185">Reference proteome</keyword>
<dbReference type="AlphaFoldDB" id="A0AAD7Z4Q5"/>
<comment type="caution">
    <text evidence="1">The sequence shown here is derived from an EMBL/GenBank/DDBJ whole genome shotgun (WGS) entry which is preliminary data.</text>
</comment>
<protein>
    <submittedName>
        <fullName evidence="1">Uncharacterized protein</fullName>
    </submittedName>
</protein>
<sequence length="59" mass="6514">SSLYNTDETENAFQEKIVLRVAHSDVLNCAVCGINFDTFGCVNSRQSANRLSAGSIYHF</sequence>
<dbReference type="EMBL" id="JASPKZ010010687">
    <property type="protein sequence ID" value="KAJ9573660.1"/>
    <property type="molecule type" value="Genomic_DNA"/>
</dbReference>
<gene>
    <name evidence="1" type="ORF">L9F63_009001</name>
</gene>
<feature type="non-terminal residue" evidence="1">
    <location>
        <position position="59"/>
    </location>
</feature>
<organism evidence="1 2">
    <name type="scientific">Diploptera punctata</name>
    <name type="common">Pacific beetle cockroach</name>
    <dbReference type="NCBI Taxonomy" id="6984"/>
    <lineage>
        <taxon>Eukaryota</taxon>
        <taxon>Metazoa</taxon>
        <taxon>Ecdysozoa</taxon>
        <taxon>Arthropoda</taxon>
        <taxon>Hexapoda</taxon>
        <taxon>Insecta</taxon>
        <taxon>Pterygota</taxon>
        <taxon>Neoptera</taxon>
        <taxon>Polyneoptera</taxon>
        <taxon>Dictyoptera</taxon>
        <taxon>Blattodea</taxon>
        <taxon>Blaberoidea</taxon>
        <taxon>Blaberidae</taxon>
        <taxon>Diplopterinae</taxon>
        <taxon>Diploptera</taxon>
    </lineage>
</organism>